<dbReference type="EMBL" id="JAVFWL010000002">
    <property type="protein sequence ID" value="KAK6732170.1"/>
    <property type="molecule type" value="Genomic_DNA"/>
</dbReference>
<dbReference type="InterPro" id="IPR000477">
    <property type="entry name" value="RT_dom"/>
</dbReference>
<name>A0ABR1C341_NECAM</name>
<comment type="caution">
    <text evidence="2">The sequence shown here is derived from an EMBL/GenBank/DDBJ whole genome shotgun (WGS) entry which is preliminary data.</text>
</comment>
<accession>A0ABR1C341</accession>
<gene>
    <name evidence="2" type="primary">Necator_chrII.g4300</name>
    <name evidence="2" type="ORF">RB195_016508</name>
</gene>
<reference evidence="2 3" key="1">
    <citation type="submission" date="2023-08" db="EMBL/GenBank/DDBJ databases">
        <title>A Necator americanus chromosomal reference genome.</title>
        <authorList>
            <person name="Ilik V."/>
            <person name="Petrzelkova K.J."/>
            <person name="Pardy F."/>
            <person name="Fuh T."/>
            <person name="Niatou-Singa F.S."/>
            <person name="Gouil Q."/>
            <person name="Baker L."/>
            <person name="Ritchie M.E."/>
            <person name="Jex A.R."/>
            <person name="Gazzola D."/>
            <person name="Li H."/>
            <person name="Toshio Fujiwara R."/>
            <person name="Zhan B."/>
            <person name="Aroian R.V."/>
            <person name="Pafco B."/>
            <person name="Schwarz E.M."/>
        </authorList>
    </citation>
    <scope>NUCLEOTIDE SEQUENCE [LARGE SCALE GENOMIC DNA]</scope>
    <source>
        <strain evidence="2 3">Aroian</strain>
        <tissue evidence="2">Whole animal</tissue>
    </source>
</reference>
<keyword evidence="3" id="KW-1185">Reference proteome</keyword>
<evidence type="ECO:0000313" key="2">
    <source>
        <dbReference type="EMBL" id="KAK6732170.1"/>
    </source>
</evidence>
<protein>
    <recommendedName>
        <fullName evidence="1">Reverse transcriptase domain-containing protein</fullName>
    </recommendedName>
</protein>
<feature type="domain" description="Reverse transcriptase" evidence="1">
    <location>
        <begin position="22"/>
        <end position="80"/>
    </location>
</feature>
<organism evidence="2 3">
    <name type="scientific">Necator americanus</name>
    <name type="common">Human hookworm</name>
    <dbReference type="NCBI Taxonomy" id="51031"/>
    <lineage>
        <taxon>Eukaryota</taxon>
        <taxon>Metazoa</taxon>
        <taxon>Ecdysozoa</taxon>
        <taxon>Nematoda</taxon>
        <taxon>Chromadorea</taxon>
        <taxon>Rhabditida</taxon>
        <taxon>Rhabditina</taxon>
        <taxon>Rhabditomorpha</taxon>
        <taxon>Strongyloidea</taxon>
        <taxon>Ancylostomatidae</taxon>
        <taxon>Bunostominae</taxon>
        <taxon>Necator</taxon>
    </lineage>
</organism>
<evidence type="ECO:0000259" key="1">
    <source>
        <dbReference type="Pfam" id="PF00078"/>
    </source>
</evidence>
<dbReference type="Pfam" id="PF00078">
    <property type="entry name" value="RVT_1"/>
    <property type="match status" value="1"/>
</dbReference>
<proteinExistence type="predicted"/>
<evidence type="ECO:0000313" key="3">
    <source>
        <dbReference type="Proteomes" id="UP001303046"/>
    </source>
</evidence>
<sequence>MGMEVLSNFAIYDIMRRAVDQYSAAIILPTSGCPMTGLEYVDDVVIFAESGAKLQHVVKLVSKLAAVHGLHLRPNKCEQMWIPSRP</sequence>
<dbReference type="Proteomes" id="UP001303046">
    <property type="component" value="Unassembled WGS sequence"/>
</dbReference>